<evidence type="ECO:0008006" key="11">
    <source>
        <dbReference type="Google" id="ProtNLM"/>
    </source>
</evidence>
<organism evidence="9 10">
    <name type="scientific">Solanum verrucosum</name>
    <dbReference type="NCBI Taxonomy" id="315347"/>
    <lineage>
        <taxon>Eukaryota</taxon>
        <taxon>Viridiplantae</taxon>
        <taxon>Streptophyta</taxon>
        <taxon>Embryophyta</taxon>
        <taxon>Tracheophyta</taxon>
        <taxon>Spermatophyta</taxon>
        <taxon>Magnoliopsida</taxon>
        <taxon>eudicotyledons</taxon>
        <taxon>Gunneridae</taxon>
        <taxon>Pentapetalae</taxon>
        <taxon>asterids</taxon>
        <taxon>lamiids</taxon>
        <taxon>Solanales</taxon>
        <taxon>Solanaceae</taxon>
        <taxon>Solanoideae</taxon>
        <taxon>Solaneae</taxon>
        <taxon>Solanum</taxon>
    </lineage>
</organism>
<evidence type="ECO:0000259" key="8">
    <source>
        <dbReference type="Pfam" id="PF17917"/>
    </source>
</evidence>
<dbReference type="Pfam" id="PF00078">
    <property type="entry name" value="RVT_1"/>
    <property type="match status" value="1"/>
</dbReference>
<dbReference type="GO" id="GO:0003964">
    <property type="term" value="F:RNA-directed DNA polymerase activity"/>
    <property type="evidence" value="ECO:0007669"/>
    <property type="project" value="UniProtKB-KW"/>
</dbReference>
<dbReference type="GO" id="GO:0004519">
    <property type="term" value="F:endonuclease activity"/>
    <property type="evidence" value="ECO:0007669"/>
    <property type="project" value="UniProtKB-KW"/>
</dbReference>
<dbReference type="CDD" id="cd09274">
    <property type="entry name" value="RNase_HI_RT_Ty3"/>
    <property type="match status" value="1"/>
</dbReference>
<accession>A0AAF0ZKD7</accession>
<keyword evidence="4" id="KW-0255">Endonuclease</keyword>
<dbReference type="PANTHER" id="PTHR24559">
    <property type="entry name" value="TRANSPOSON TY3-I GAG-POL POLYPROTEIN"/>
    <property type="match status" value="1"/>
</dbReference>
<evidence type="ECO:0000313" key="10">
    <source>
        <dbReference type="Proteomes" id="UP001234989"/>
    </source>
</evidence>
<dbReference type="CDD" id="cd01647">
    <property type="entry name" value="RT_LTR"/>
    <property type="match status" value="1"/>
</dbReference>
<keyword evidence="3" id="KW-0540">Nuclease</keyword>
<dbReference type="Pfam" id="PF17917">
    <property type="entry name" value="RT_RNaseH"/>
    <property type="match status" value="1"/>
</dbReference>
<dbReference type="InterPro" id="IPR041373">
    <property type="entry name" value="RT_RNaseH"/>
</dbReference>
<keyword evidence="5" id="KW-0378">Hydrolase</keyword>
<keyword evidence="6" id="KW-0695">RNA-directed DNA polymerase</keyword>
<dbReference type="GO" id="GO:0016787">
    <property type="term" value="F:hydrolase activity"/>
    <property type="evidence" value="ECO:0007669"/>
    <property type="project" value="UniProtKB-KW"/>
</dbReference>
<evidence type="ECO:0000259" key="7">
    <source>
        <dbReference type="Pfam" id="PF00078"/>
    </source>
</evidence>
<keyword evidence="1" id="KW-0808">Transferase</keyword>
<dbReference type="InterPro" id="IPR000477">
    <property type="entry name" value="RT_dom"/>
</dbReference>
<dbReference type="InterPro" id="IPR043502">
    <property type="entry name" value="DNA/RNA_pol_sf"/>
</dbReference>
<dbReference type="Proteomes" id="UP001234989">
    <property type="component" value="Chromosome 8"/>
</dbReference>
<dbReference type="SUPFAM" id="SSF56672">
    <property type="entry name" value="DNA/RNA polymerases"/>
    <property type="match status" value="1"/>
</dbReference>
<evidence type="ECO:0000256" key="5">
    <source>
        <dbReference type="ARBA" id="ARBA00022801"/>
    </source>
</evidence>
<dbReference type="AlphaFoldDB" id="A0AAF0ZKD7"/>
<keyword evidence="2" id="KW-0548">Nucleotidyltransferase</keyword>
<reference evidence="9" key="1">
    <citation type="submission" date="2023-08" db="EMBL/GenBank/DDBJ databases">
        <title>A de novo genome assembly of Solanum verrucosum Schlechtendal, a Mexican diploid species geographically isolated from the other diploid A-genome species in potato relatives.</title>
        <authorList>
            <person name="Hosaka K."/>
        </authorList>
    </citation>
    <scope>NUCLEOTIDE SEQUENCE</scope>
    <source>
        <tissue evidence="9">Young leaves</tissue>
    </source>
</reference>
<dbReference type="EMBL" id="CP133619">
    <property type="protein sequence ID" value="WMV42152.1"/>
    <property type="molecule type" value="Genomic_DNA"/>
</dbReference>
<evidence type="ECO:0000256" key="6">
    <source>
        <dbReference type="ARBA" id="ARBA00022918"/>
    </source>
</evidence>
<feature type="domain" description="Reverse transcriptase RNase H-like" evidence="8">
    <location>
        <begin position="211"/>
        <end position="297"/>
    </location>
</feature>
<dbReference type="InterPro" id="IPR043128">
    <property type="entry name" value="Rev_trsase/Diguanyl_cyclase"/>
</dbReference>
<gene>
    <name evidence="9" type="ORF">MTR67_035537</name>
</gene>
<name>A0AAF0ZKD7_SOLVR</name>
<sequence>VFPTNLPDLHPDRDIDFAIDLESGTKPISIPPYHMAPAQLKKLKDQLHNLFTKGFIRSSVSPWGAHVLFARKKDESMKMCIEYRQFNKLTVKNKYPLPHIDDLFDQLHGASLFCKIDLRYSYHQLKIRALDIPKIAFTTCYGNYEFLVLSFGLTNTPTTFMELMNGVFRPYLDSFAIVFIDDILATPRLRRIHKALLTSAPVLTLPEKGVDFTVYCDDSGVGLGSALMQKCNVIACASIQLKTHERNYHTHDLELADIVFVLKLWRHYLYGVHCEVFTDHWSLPYIFSQRDLNLRQRR</sequence>
<feature type="domain" description="Reverse transcriptase" evidence="7">
    <location>
        <begin position="71"/>
        <end position="198"/>
    </location>
</feature>
<feature type="non-terminal residue" evidence="9">
    <location>
        <position position="1"/>
    </location>
</feature>
<evidence type="ECO:0000256" key="1">
    <source>
        <dbReference type="ARBA" id="ARBA00022679"/>
    </source>
</evidence>
<keyword evidence="10" id="KW-1185">Reference proteome</keyword>
<evidence type="ECO:0000256" key="2">
    <source>
        <dbReference type="ARBA" id="ARBA00022695"/>
    </source>
</evidence>
<protein>
    <recommendedName>
        <fullName evidence="11">Reverse transcriptase</fullName>
    </recommendedName>
</protein>
<evidence type="ECO:0000256" key="3">
    <source>
        <dbReference type="ARBA" id="ARBA00022722"/>
    </source>
</evidence>
<proteinExistence type="predicted"/>
<dbReference type="InterPro" id="IPR053134">
    <property type="entry name" value="RNA-dir_DNA_polymerase"/>
</dbReference>
<dbReference type="PANTHER" id="PTHR24559:SF447">
    <property type="entry name" value="RNA-DIRECTED DNA POLYMERASE HOMOLOG"/>
    <property type="match status" value="1"/>
</dbReference>
<dbReference type="Gene3D" id="3.10.10.10">
    <property type="entry name" value="HIV Type 1 Reverse Transcriptase, subunit A, domain 1"/>
    <property type="match status" value="1"/>
</dbReference>
<dbReference type="Gene3D" id="3.30.70.270">
    <property type="match status" value="1"/>
</dbReference>
<evidence type="ECO:0000313" key="9">
    <source>
        <dbReference type="EMBL" id="WMV42152.1"/>
    </source>
</evidence>
<evidence type="ECO:0000256" key="4">
    <source>
        <dbReference type="ARBA" id="ARBA00022759"/>
    </source>
</evidence>